<gene>
    <name evidence="1" type="primary">GAT1</name>
    <name evidence="1" type="ORF">GWM34_00669</name>
</gene>
<protein>
    <submittedName>
        <fullName evidence="1">GAT1</fullName>
    </submittedName>
</protein>
<name>A0ACB7FVE2_9ASCO</name>
<organism evidence="1 2">
    <name type="scientific">Candida africana</name>
    <dbReference type="NCBI Taxonomy" id="241526"/>
    <lineage>
        <taxon>Eukaryota</taxon>
        <taxon>Fungi</taxon>
        <taxon>Dikarya</taxon>
        <taxon>Ascomycota</taxon>
        <taxon>Saccharomycotina</taxon>
        <taxon>Pichiomycetes</taxon>
        <taxon>Debaryomycetaceae</taxon>
        <taxon>Candida/Lodderomyces clade</taxon>
        <taxon>Candida</taxon>
    </lineage>
</organism>
<keyword evidence="2" id="KW-1185">Reference proteome</keyword>
<feature type="non-terminal residue" evidence="1">
    <location>
        <position position="1"/>
    </location>
</feature>
<comment type="caution">
    <text evidence="1">The sequence shown here is derived from an EMBL/GenBank/DDBJ whole genome shotgun (WGS) entry which is preliminary data.</text>
</comment>
<dbReference type="EMBL" id="JAENJO010000001">
    <property type="protein sequence ID" value="KAG8204863.1"/>
    <property type="molecule type" value="Genomic_DNA"/>
</dbReference>
<evidence type="ECO:0000313" key="2">
    <source>
        <dbReference type="Proteomes" id="UP000742417"/>
    </source>
</evidence>
<reference evidence="1" key="1">
    <citation type="submission" date="2020-12" db="EMBL/GenBank/DDBJ databases">
        <title>Draft Genome of Candida africana.</title>
        <authorList>
            <person name="Ayanbimpe G.M."/>
            <person name="Enweani I.B."/>
            <person name="Aguiyi J.C."/>
            <person name="Nnadi U.P."/>
            <person name="Izam Y."/>
            <person name="Ubani A."/>
            <person name="Ngene A.C."/>
        </authorList>
    </citation>
    <scope>NUCLEOTIDE SEQUENCE</scope>
    <source>
        <strain evidence="1">CEC4854</strain>
    </source>
</reference>
<evidence type="ECO:0000313" key="1">
    <source>
        <dbReference type="EMBL" id="KAG8204863.1"/>
    </source>
</evidence>
<proteinExistence type="predicted"/>
<sequence length="473" mass="52761">MYSPTFSTRTESSSRTTSSTTKTPPLEMGLNKLNNNRNNGSNNNVSDATNMEHLYLMPVTDIHGLMTDKDDISLDIFKMYNKKYLPQEHQQQHQRISNLAWRISSNKSKVNKPTRRSSSQSSASSIPLPTSGLASSAPPNKLTVRNNSITKSLNQTLLNDSSLDEFDYVAHIRKISQEEYSQQSSKLSPNNNNNMGGNNNNNNNKNNTNFLSSYISSLESTLKQQQLQQQSQPPSQPQPQSLAPVLQSGQPKKVLQCTNCQTRTTPLWRKANNGDLLCNACGLFYKLHGVLRPINGDKKRKYTKRNDKMILTDNTNIFAGLSQQNHGSSQDIAKLQPSLHSFVSQNEQPWGFDNGAIPDFNSFDALVGSNINANNTSNNTTNANNNNNTDNNVDEIDKLLNMNIFQTDFSLNNNNNHHQHHDELDLLDPNGLPPGGGHFNNDPGRQNHTTTNDSNDNSTTNNSWNWLDFSPAA</sequence>
<accession>A0ACB7FVE2</accession>
<dbReference type="Proteomes" id="UP000742417">
    <property type="component" value="Unassembled WGS sequence"/>
</dbReference>